<evidence type="ECO:0000313" key="6">
    <source>
        <dbReference type="EMBL" id="ANZ46030.1"/>
    </source>
</evidence>
<evidence type="ECO:0000313" key="7">
    <source>
        <dbReference type="Proteomes" id="UP000093044"/>
    </source>
</evidence>
<keyword evidence="4" id="KW-1278">Translocase</keyword>
<dbReference type="Gene3D" id="3.40.50.300">
    <property type="entry name" value="P-loop containing nucleotide triphosphate hydrolases"/>
    <property type="match status" value="1"/>
</dbReference>
<evidence type="ECO:0000256" key="4">
    <source>
        <dbReference type="ARBA" id="ARBA00022967"/>
    </source>
</evidence>
<dbReference type="PROSITE" id="PS00211">
    <property type="entry name" value="ABC_TRANSPORTER_1"/>
    <property type="match status" value="1"/>
</dbReference>
<name>A0A1B2I7S6_9BACT</name>
<keyword evidence="7" id="KW-1185">Reference proteome</keyword>
<feature type="domain" description="ABC transporter" evidence="5">
    <location>
        <begin position="6"/>
        <end position="241"/>
    </location>
</feature>
<evidence type="ECO:0000259" key="5">
    <source>
        <dbReference type="PROSITE" id="PS50893"/>
    </source>
</evidence>
<dbReference type="EMBL" id="CP016757">
    <property type="protein sequence ID" value="ANZ46030.1"/>
    <property type="molecule type" value="Genomic_DNA"/>
</dbReference>
<keyword evidence="3" id="KW-0067">ATP-binding</keyword>
<reference evidence="6" key="1">
    <citation type="submission" date="2016-08" db="EMBL/GenBank/DDBJ databases">
        <title>Complete genome of Cloacibacillus porcorum.</title>
        <authorList>
            <person name="Looft T."/>
            <person name="Bayles D.O."/>
            <person name="Alt D.P."/>
        </authorList>
    </citation>
    <scope>NUCLEOTIDE SEQUENCE [LARGE SCALE GENOMIC DNA]</scope>
    <source>
        <strain evidence="6">CL-84</strain>
    </source>
</reference>
<dbReference type="InterPro" id="IPR017871">
    <property type="entry name" value="ABC_transporter-like_CS"/>
</dbReference>
<dbReference type="CDD" id="cd03214">
    <property type="entry name" value="ABC_Iron-Siderophores_B12_Hemin"/>
    <property type="match status" value="1"/>
</dbReference>
<dbReference type="Proteomes" id="UP000093044">
    <property type="component" value="Chromosome"/>
</dbReference>
<dbReference type="SUPFAM" id="SSF52540">
    <property type="entry name" value="P-loop containing nucleoside triphosphate hydrolases"/>
    <property type="match status" value="1"/>
</dbReference>
<dbReference type="PANTHER" id="PTHR42794">
    <property type="entry name" value="HEMIN IMPORT ATP-BINDING PROTEIN HMUV"/>
    <property type="match status" value="1"/>
</dbReference>
<dbReference type="GO" id="GO:0016887">
    <property type="term" value="F:ATP hydrolysis activity"/>
    <property type="evidence" value="ECO:0007669"/>
    <property type="project" value="InterPro"/>
</dbReference>
<dbReference type="AlphaFoldDB" id="A0A1B2I7S6"/>
<dbReference type="InterPro" id="IPR003593">
    <property type="entry name" value="AAA+_ATPase"/>
</dbReference>
<dbReference type="PROSITE" id="PS50893">
    <property type="entry name" value="ABC_TRANSPORTER_2"/>
    <property type="match status" value="1"/>
</dbReference>
<dbReference type="FunFam" id="3.40.50.300:FF:000134">
    <property type="entry name" value="Iron-enterobactin ABC transporter ATP-binding protein"/>
    <property type="match status" value="1"/>
</dbReference>
<accession>A0A1B2I7S6</accession>
<keyword evidence="1" id="KW-0813">Transport</keyword>
<dbReference type="PANTHER" id="PTHR42794:SF1">
    <property type="entry name" value="HEMIN IMPORT ATP-BINDING PROTEIN HMUV"/>
    <property type="match status" value="1"/>
</dbReference>
<proteinExistence type="predicted"/>
<dbReference type="GeneID" id="83058874"/>
<dbReference type="STRING" id="1197717.BED41_13560"/>
<organism evidence="6 7">
    <name type="scientific">Cloacibacillus porcorum</name>
    <dbReference type="NCBI Taxonomy" id="1197717"/>
    <lineage>
        <taxon>Bacteria</taxon>
        <taxon>Thermotogati</taxon>
        <taxon>Synergistota</taxon>
        <taxon>Synergistia</taxon>
        <taxon>Synergistales</taxon>
        <taxon>Synergistaceae</taxon>
        <taxon>Cloacibacillus</taxon>
    </lineage>
</organism>
<evidence type="ECO:0000256" key="2">
    <source>
        <dbReference type="ARBA" id="ARBA00022741"/>
    </source>
</evidence>
<dbReference type="OrthoDB" id="9799337at2"/>
<dbReference type="SMART" id="SM00382">
    <property type="entry name" value="AAA"/>
    <property type="match status" value="1"/>
</dbReference>
<dbReference type="Pfam" id="PF00005">
    <property type="entry name" value="ABC_tran"/>
    <property type="match status" value="1"/>
</dbReference>
<dbReference type="RefSeq" id="WP_066747420.1">
    <property type="nucleotide sequence ID" value="NZ_CP016757.1"/>
</dbReference>
<sequence length="262" mass="28498">MVNPLIEVRGLSYSIGERAVLSGISFSVARGGFLAVIGPNGAGKSTLLKCVGGLRPGAAGEVMIEGLSITQMTERERARRIAWLHQSGGDALPFTVRQFAMMSRYPWRPVLSGESEEDRFIVDGALARAGVEELAERSLDTLSGGERQRALLAAALAQGTDILFLDEPTSFLDYRQQVEMMALVEGINREGMTVLMVTHDINLALHGSGGILAIKEGRARWHGTTDELLGGSALADIFDTEFEFFRRGEQRRPYAVPRGFVS</sequence>
<dbReference type="GO" id="GO:0005524">
    <property type="term" value="F:ATP binding"/>
    <property type="evidence" value="ECO:0007669"/>
    <property type="project" value="UniProtKB-KW"/>
</dbReference>
<evidence type="ECO:0000256" key="3">
    <source>
        <dbReference type="ARBA" id="ARBA00022840"/>
    </source>
</evidence>
<evidence type="ECO:0000256" key="1">
    <source>
        <dbReference type="ARBA" id="ARBA00022448"/>
    </source>
</evidence>
<protein>
    <recommendedName>
        <fullName evidence="5">ABC transporter domain-containing protein</fullName>
    </recommendedName>
</protein>
<gene>
    <name evidence="6" type="ORF">BED41_13560</name>
</gene>
<dbReference type="InterPro" id="IPR027417">
    <property type="entry name" value="P-loop_NTPase"/>
</dbReference>
<dbReference type="InterPro" id="IPR003439">
    <property type="entry name" value="ABC_transporter-like_ATP-bd"/>
</dbReference>
<dbReference type="KEGG" id="cpor:BED41_13560"/>
<keyword evidence="2" id="KW-0547">Nucleotide-binding</keyword>